<comment type="caution">
    <text evidence="1">The sequence shown here is derived from an EMBL/GenBank/DDBJ whole genome shotgun (WGS) entry which is preliminary data.</text>
</comment>
<dbReference type="InterPro" id="IPR012337">
    <property type="entry name" value="RNaseH-like_sf"/>
</dbReference>
<reference evidence="1 2" key="1">
    <citation type="journal article" date="2019" name="Int. J. Syst. Evol. Microbiol.">
        <title>The Global Catalogue of Microorganisms (GCM) 10K type strain sequencing project: providing services to taxonomists for standard genome sequencing and annotation.</title>
        <authorList>
            <consortium name="The Broad Institute Genomics Platform"/>
            <consortium name="The Broad Institute Genome Sequencing Center for Infectious Disease"/>
            <person name="Wu L."/>
            <person name="Ma J."/>
        </authorList>
    </citation>
    <scope>NUCLEOTIDE SEQUENCE [LARGE SCALE GENOMIC DNA]</scope>
    <source>
        <strain evidence="1 2">CGMCC 1.12230</strain>
    </source>
</reference>
<protein>
    <recommendedName>
        <fullName evidence="3">Transposase</fullName>
    </recommendedName>
</protein>
<dbReference type="RefSeq" id="WP_390285385.1">
    <property type="nucleotide sequence ID" value="NZ_JBHUDI010000003.1"/>
</dbReference>
<gene>
    <name evidence="1" type="ORF">ACFR99_04395</name>
</gene>
<evidence type="ECO:0000313" key="2">
    <source>
        <dbReference type="Proteomes" id="UP001597076"/>
    </source>
</evidence>
<evidence type="ECO:0008006" key="3">
    <source>
        <dbReference type="Google" id="ProtNLM"/>
    </source>
</evidence>
<accession>A0ABD6BCL8</accession>
<evidence type="ECO:0000313" key="1">
    <source>
        <dbReference type="EMBL" id="MFD1562784.1"/>
    </source>
</evidence>
<dbReference type="EMBL" id="JBHUDI010000003">
    <property type="protein sequence ID" value="MFD1562784.1"/>
    <property type="molecule type" value="Genomic_DNA"/>
</dbReference>
<name>A0ABD6BCL8_9EURY</name>
<dbReference type="Proteomes" id="UP001597076">
    <property type="component" value="Unassembled WGS sequence"/>
</dbReference>
<keyword evidence="2" id="KW-1185">Reference proteome</keyword>
<dbReference type="SUPFAM" id="SSF53098">
    <property type="entry name" value="Ribonuclease H-like"/>
    <property type="match status" value="1"/>
</dbReference>
<organism evidence="1 2">
    <name type="scientific">Haloarchaeobius amylolyticus</name>
    <dbReference type="NCBI Taxonomy" id="1198296"/>
    <lineage>
        <taxon>Archaea</taxon>
        <taxon>Methanobacteriati</taxon>
        <taxon>Methanobacteriota</taxon>
        <taxon>Stenosarchaea group</taxon>
        <taxon>Halobacteria</taxon>
        <taxon>Halobacteriales</taxon>
        <taxon>Halorubellaceae</taxon>
        <taxon>Haloarchaeobius</taxon>
    </lineage>
</organism>
<proteinExistence type="predicted"/>
<sequence length="42" mass="5103">MEELVSWAQLRWCVEQFHRDVKQNLGADEFQGRTWKGVHHHL</sequence>
<dbReference type="AlphaFoldDB" id="A0ABD6BCL8"/>